<evidence type="ECO:0000256" key="5">
    <source>
        <dbReference type="ARBA" id="ARBA00023014"/>
    </source>
</evidence>
<reference evidence="6" key="1">
    <citation type="submission" date="2021-01" db="EMBL/GenBank/DDBJ databases">
        <title>Description of Breznakiella homolactica.</title>
        <authorList>
            <person name="Song Y."/>
            <person name="Brune A."/>
        </authorList>
    </citation>
    <scope>NUCLEOTIDE SEQUENCE</scope>
    <source>
        <strain evidence="6">RmG30</strain>
    </source>
</reference>
<dbReference type="RefSeq" id="WP_215628338.1">
    <property type="nucleotide sequence ID" value="NZ_CP067089.2"/>
</dbReference>
<dbReference type="PRINTS" id="PR00469">
    <property type="entry name" value="PNDRDTASEII"/>
</dbReference>
<name>A0A7T8BAS2_9SPIR</name>
<dbReference type="GO" id="GO:0051539">
    <property type="term" value="F:4 iron, 4 sulfur cluster binding"/>
    <property type="evidence" value="ECO:0007669"/>
    <property type="project" value="UniProtKB-KW"/>
</dbReference>
<keyword evidence="7" id="KW-1185">Reference proteome</keyword>
<dbReference type="InterPro" id="IPR036188">
    <property type="entry name" value="FAD/NAD-bd_sf"/>
</dbReference>
<dbReference type="EMBL" id="CP067089">
    <property type="protein sequence ID" value="QQO11029.1"/>
    <property type="molecule type" value="Genomic_DNA"/>
</dbReference>
<sequence>MGKKTITLPVAEEAAADVLVVGGGPSGIAAAIAAARNGAKTMLIEKEGYVGGMATAGLVGPFMTSYDNTGTRQVIKGIFDELVSRMEQENGAIHPSKIPAGTPYASFITKGHQNVTPFDPEVLKRVAEAMLLENGVELLLYTQFIDCTLESGAIKSVIAAKKQGLCEIFPRVVIDCSGDAFVASRSGVSVIKGREKDNAVQPATMFFRVANVDSARVSKSIEENKDLMGQPFFGAFSWLIREGKEKGDWNIDRDELGCYMAPGGKVWNMNTSRVQDVDAVNSESLTGASVEGRKQTVHILKFLKKYIPGFEEAFIVDTAPVVGVRESLHIKGEYTVTVDDLIACRSFDDDILLCSNSIDIHADDGSGGEYVTVDTWYGIPYRSLFSRSCTNLLVAGKTISATSEAAAAFRVMPPCYGIGQGAGTAAALAVSANKNPGEIDIKELQKNLINQGVFLNR</sequence>
<dbReference type="Pfam" id="PF12831">
    <property type="entry name" value="FAD_oxidored"/>
    <property type="match status" value="1"/>
</dbReference>
<evidence type="ECO:0000256" key="2">
    <source>
        <dbReference type="ARBA" id="ARBA00022723"/>
    </source>
</evidence>
<dbReference type="GO" id="GO:0016491">
    <property type="term" value="F:oxidoreductase activity"/>
    <property type="evidence" value="ECO:0007669"/>
    <property type="project" value="UniProtKB-KW"/>
</dbReference>
<organism evidence="6 7">
    <name type="scientific">Breznakiella homolactica</name>
    <dbReference type="NCBI Taxonomy" id="2798577"/>
    <lineage>
        <taxon>Bacteria</taxon>
        <taxon>Pseudomonadati</taxon>
        <taxon>Spirochaetota</taxon>
        <taxon>Spirochaetia</taxon>
        <taxon>Spirochaetales</taxon>
        <taxon>Breznakiellaceae</taxon>
        <taxon>Breznakiella</taxon>
    </lineage>
</organism>
<accession>A0A7T8BAS2</accession>
<evidence type="ECO:0000313" key="7">
    <source>
        <dbReference type="Proteomes" id="UP000595917"/>
    </source>
</evidence>
<dbReference type="InterPro" id="IPR039650">
    <property type="entry name" value="HdrA-like"/>
</dbReference>
<gene>
    <name evidence="6" type="ORF">JFL75_08965</name>
</gene>
<keyword evidence="3" id="KW-0560">Oxidoreductase</keyword>
<keyword evidence="4" id="KW-0408">Iron</keyword>
<dbReference type="PANTHER" id="PTHR43498:SF1">
    <property type="entry name" value="COB--COM HETERODISULFIDE REDUCTASE IRON-SULFUR SUBUNIT A"/>
    <property type="match status" value="1"/>
</dbReference>
<dbReference type="AlphaFoldDB" id="A0A7T8BAS2"/>
<dbReference type="SUPFAM" id="SSF51905">
    <property type="entry name" value="FAD/NAD(P)-binding domain"/>
    <property type="match status" value="1"/>
</dbReference>
<keyword evidence="5" id="KW-0411">Iron-sulfur</keyword>
<keyword evidence="2" id="KW-0479">Metal-binding</keyword>
<keyword evidence="1" id="KW-0004">4Fe-4S</keyword>
<evidence type="ECO:0000313" key="6">
    <source>
        <dbReference type="EMBL" id="QQO11029.1"/>
    </source>
</evidence>
<protein>
    <submittedName>
        <fullName evidence="6">FAD-dependent oxidoreductase</fullName>
    </submittedName>
</protein>
<dbReference type="GO" id="GO:0046872">
    <property type="term" value="F:metal ion binding"/>
    <property type="evidence" value="ECO:0007669"/>
    <property type="project" value="UniProtKB-KW"/>
</dbReference>
<evidence type="ECO:0000256" key="3">
    <source>
        <dbReference type="ARBA" id="ARBA00023002"/>
    </source>
</evidence>
<dbReference type="PANTHER" id="PTHR43498">
    <property type="entry name" value="FERREDOXIN:COB-COM HETERODISULFIDE REDUCTASE SUBUNIT A"/>
    <property type="match status" value="1"/>
</dbReference>
<dbReference type="Gene3D" id="3.50.50.60">
    <property type="entry name" value="FAD/NAD(P)-binding domain"/>
    <property type="match status" value="1"/>
</dbReference>
<proteinExistence type="predicted"/>
<evidence type="ECO:0000256" key="4">
    <source>
        <dbReference type="ARBA" id="ARBA00023004"/>
    </source>
</evidence>
<evidence type="ECO:0000256" key="1">
    <source>
        <dbReference type="ARBA" id="ARBA00022485"/>
    </source>
</evidence>
<dbReference type="KEGG" id="bhc:JFL75_08965"/>
<dbReference type="Proteomes" id="UP000595917">
    <property type="component" value="Chromosome"/>
</dbReference>